<feature type="transmembrane region" description="Helical" evidence="9">
    <location>
        <begin position="105"/>
        <end position="122"/>
    </location>
</feature>
<keyword evidence="8 9" id="KW-0472">Membrane</keyword>
<comment type="subcellular location">
    <subcellularLocation>
        <location evidence="9">Cell membrane</location>
        <topology evidence="9">Multi-pass membrane protein</topology>
    </subcellularLocation>
</comment>
<keyword evidence="11" id="KW-0449">Lipoprotein</keyword>
<dbReference type="EC" id="3.4.23.36" evidence="9"/>
<dbReference type="InterPro" id="IPR001872">
    <property type="entry name" value="Peptidase_A8"/>
</dbReference>
<gene>
    <name evidence="9" type="primary">lspA</name>
    <name evidence="11" type="ORF">CP520_01770</name>
</gene>
<name>A0A291IRW0_9MOLU</name>
<evidence type="ECO:0000256" key="9">
    <source>
        <dbReference type="HAMAP-Rule" id="MF_00161"/>
    </source>
</evidence>
<dbReference type="AlphaFoldDB" id="A0A291IRW0"/>
<feature type="transmembrane region" description="Helical" evidence="9">
    <location>
        <begin position="20"/>
        <end position="39"/>
    </location>
</feature>
<dbReference type="HAMAP" id="MF_00161">
    <property type="entry name" value="LspA"/>
    <property type="match status" value="1"/>
</dbReference>
<feature type="transmembrane region" description="Helical" evidence="9">
    <location>
        <begin position="166"/>
        <end position="190"/>
    </location>
</feature>
<dbReference type="PANTHER" id="PTHR33695:SF1">
    <property type="entry name" value="LIPOPROTEIN SIGNAL PEPTIDASE"/>
    <property type="match status" value="1"/>
</dbReference>
<reference evidence="11 12" key="1">
    <citation type="submission" date="2017-09" db="EMBL/GenBank/DDBJ databases">
        <title>SPAdes assembly of the Mesoplasma lactucae genome.</title>
        <authorList>
            <person name="Knight T.F."/>
            <person name="Rubinstein R."/>
            <person name="Citino T."/>
        </authorList>
    </citation>
    <scope>NUCLEOTIDE SEQUENCE [LARGE SCALE GENOMIC DNA]</scope>
    <source>
        <strain evidence="11 12">831-C4</strain>
    </source>
</reference>
<dbReference type="PANTHER" id="PTHR33695">
    <property type="entry name" value="LIPOPROTEIN SIGNAL PEPTIDASE"/>
    <property type="match status" value="1"/>
</dbReference>
<evidence type="ECO:0000256" key="8">
    <source>
        <dbReference type="ARBA" id="ARBA00023136"/>
    </source>
</evidence>
<sequence length="259" mass="28804">MTWTDNLKLWLKNHNYEWKFKLTVCLPLFVVLVLVDWATKIAVQFTMTQGQEADFIPHFLHLKFIINPGSAYGANAGDAGLAIALASIVTIIAFVIFIFLNDKKWLIAIVFILGGSFANLIARAWAPAVAPGYENAGQKGGVIDFLVWGFEVLGSANYIFNIADVLVNIGVIILVIDLIIEIVMSIDGAIKSKHHDSLREPENNLNHVMTKIDVEHKKGKTVVKTDEVIVEPSQQLSARELKAKQKLEKVREKQNGKSN</sequence>
<evidence type="ECO:0000256" key="5">
    <source>
        <dbReference type="ARBA" id="ARBA00022750"/>
    </source>
</evidence>
<evidence type="ECO:0000313" key="12">
    <source>
        <dbReference type="Proteomes" id="UP000232227"/>
    </source>
</evidence>
<dbReference type="GO" id="GO:0006508">
    <property type="term" value="P:proteolysis"/>
    <property type="evidence" value="ECO:0007669"/>
    <property type="project" value="UniProtKB-KW"/>
</dbReference>
<dbReference type="UniPathway" id="UPA00665"/>
<comment type="pathway">
    <text evidence="9">Protein modification; lipoprotein biosynthesis (signal peptide cleavage).</text>
</comment>
<evidence type="ECO:0000256" key="4">
    <source>
        <dbReference type="ARBA" id="ARBA00022692"/>
    </source>
</evidence>
<dbReference type="EMBL" id="CP023668">
    <property type="protein sequence ID" value="ATG97478.1"/>
    <property type="molecule type" value="Genomic_DNA"/>
</dbReference>
<comment type="function">
    <text evidence="9">This protein specifically catalyzes the removal of signal peptides from prolipoproteins.</text>
</comment>
<keyword evidence="12" id="KW-1185">Reference proteome</keyword>
<evidence type="ECO:0000256" key="3">
    <source>
        <dbReference type="ARBA" id="ARBA00022670"/>
    </source>
</evidence>
<comment type="similarity">
    <text evidence="1 9 10">Belongs to the peptidase A8 family.</text>
</comment>
<dbReference type="KEGG" id="mlac:CP520_01770"/>
<evidence type="ECO:0000313" key="11">
    <source>
        <dbReference type="EMBL" id="ATG97478.1"/>
    </source>
</evidence>
<keyword evidence="7 9" id="KW-1133">Transmembrane helix</keyword>
<organism evidence="11 12">
    <name type="scientific">Mesoplasma lactucae ATCC 49193</name>
    <dbReference type="NCBI Taxonomy" id="81460"/>
    <lineage>
        <taxon>Bacteria</taxon>
        <taxon>Bacillati</taxon>
        <taxon>Mycoplasmatota</taxon>
        <taxon>Mollicutes</taxon>
        <taxon>Entomoplasmatales</taxon>
        <taxon>Entomoplasmataceae</taxon>
        <taxon>Mesoplasma</taxon>
    </lineage>
</organism>
<feature type="transmembrane region" description="Helical" evidence="9">
    <location>
        <begin position="79"/>
        <end position="99"/>
    </location>
</feature>
<proteinExistence type="inferred from homology"/>
<dbReference type="Pfam" id="PF01252">
    <property type="entry name" value="Peptidase_A8"/>
    <property type="match status" value="1"/>
</dbReference>
<keyword evidence="5 9" id="KW-0064">Aspartyl protease</keyword>
<dbReference type="OrthoDB" id="398591at2"/>
<feature type="active site" evidence="9">
    <location>
        <position position="144"/>
    </location>
</feature>
<protein>
    <recommendedName>
        <fullName evidence="9">Lipoprotein signal peptidase</fullName>
        <ecNumber evidence="9">3.4.23.36</ecNumber>
    </recommendedName>
    <alternativeName>
        <fullName evidence="9">Prolipoprotein signal peptidase</fullName>
    </alternativeName>
    <alternativeName>
        <fullName evidence="9">Signal peptidase II</fullName>
        <shortName evidence="9">SPase II</shortName>
    </alternativeName>
</protein>
<keyword evidence="3 9" id="KW-0645">Protease</keyword>
<dbReference type="GO" id="GO:0005886">
    <property type="term" value="C:plasma membrane"/>
    <property type="evidence" value="ECO:0007669"/>
    <property type="project" value="UniProtKB-SubCell"/>
</dbReference>
<accession>A0A291IRW0</accession>
<dbReference type="RefSeq" id="WP_096862766.1">
    <property type="nucleotide sequence ID" value="NZ_CP023668.1"/>
</dbReference>
<feature type="active site" evidence="9">
    <location>
        <position position="164"/>
    </location>
</feature>
<evidence type="ECO:0000256" key="6">
    <source>
        <dbReference type="ARBA" id="ARBA00022801"/>
    </source>
</evidence>
<dbReference type="GO" id="GO:0004190">
    <property type="term" value="F:aspartic-type endopeptidase activity"/>
    <property type="evidence" value="ECO:0007669"/>
    <property type="project" value="UniProtKB-UniRule"/>
</dbReference>
<keyword evidence="2 9" id="KW-1003">Cell membrane</keyword>
<dbReference type="Proteomes" id="UP000232227">
    <property type="component" value="Chromosome"/>
</dbReference>
<comment type="catalytic activity">
    <reaction evidence="9">
        <text>Release of signal peptides from bacterial membrane prolipoproteins. Hydrolyzes -Xaa-Yaa-Zaa-|-(S,diacylglyceryl)Cys-, in which Xaa is hydrophobic (preferably Leu), and Yaa (Ala or Ser) and Zaa (Gly or Ala) have small, neutral side chains.</text>
        <dbReference type="EC" id="3.4.23.36"/>
    </reaction>
</comment>
<dbReference type="PRINTS" id="PR00781">
    <property type="entry name" value="LIPOSIGPTASE"/>
</dbReference>
<evidence type="ECO:0000256" key="7">
    <source>
        <dbReference type="ARBA" id="ARBA00022989"/>
    </source>
</evidence>
<evidence type="ECO:0000256" key="1">
    <source>
        <dbReference type="ARBA" id="ARBA00006139"/>
    </source>
</evidence>
<keyword evidence="4 9" id="KW-0812">Transmembrane</keyword>
<evidence type="ECO:0000256" key="2">
    <source>
        <dbReference type="ARBA" id="ARBA00022475"/>
    </source>
</evidence>
<keyword evidence="6 9" id="KW-0378">Hydrolase</keyword>
<evidence type="ECO:0000256" key="10">
    <source>
        <dbReference type="RuleBase" id="RU004181"/>
    </source>
</evidence>